<dbReference type="InterPro" id="IPR050228">
    <property type="entry name" value="Carboxylesterase_BioH"/>
</dbReference>
<reference evidence="2 3" key="1">
    <citation type="submission" date="2016-12" db="EMBL/GenBank/DDBJ databases">
        <title>Comparison of Traditional DNA-DNA Hybridization with In Silico Genomic Analysis.</title>
        <authorList>
            <person name="Nicholson A.C."/>
            <person name="Humrighouse B.W."/>
            <person name="Graziano J."/>
            <person name="Lasker B."/>
            <person name="Whitney A.M."/>
            <person name="Mcquiston J.R."/>
        </authorList>
    </citation>
    <scope>NUCLEOTIDE SEQUENCE [LARGE SCALE GENOMIC DNA]</scope>
    <source>
        <strain evidence="2 3">H2240</strain>
    </source>
</reference>
<dbReference type="Pfam" id="PF12697">
    <property type="entry name" value="Abhydrolase_6"/>
    <property type="match status" value="1"/>
</dbReference>
<dbReference type="Gene3D" id="3.40.50.1820">
    <property type="entry name" value="alpha/beta hydrolase"/>
    <property type="match status" value="1"/>
</dbReference>
<dbReference type="SUPFAM" id="SSF53474">
    <property type="entry name" value="alpha/beta-Hydrolases"/>
    <property type="match status" value="1"/>
</dbReference>
<gene>
    <name evidence="2" type="primary">pcaD</name>
    <name evidence="2" type="ORF">CDV49_04670</name>
</gene>
<protein>
    <submittedName>
        <fullName evidence="2">3-oxoadipate enol-lactonase</fullName>
    </submittedName>
</protein>
<dbReference type="GO" id="GO:0047570">
    <property type="term" value="F:3-oxoadipate enol-lactonase activity"/>
    <property type="evidence" value="ECO:0007669"/>
    <property type="project" value="InterPro"/>
</dbReference>
<dbReference type="InterPro" id="IPR026968">
    <property type="entry name" value="PcaD/CatD"/>
</dbReference>
<accession>A0A212AEJ6</accession>
<feature type="domain" description="AB hydrolase-1" evidence="1">
    <location>
        <begin position="22"/>
        <end position="247"/>
    </location>
</feature>
<evidence type="ECO:0000313" key="2">
    <source>
        <dbReference type="EMBL" id="OWJ79740.1"/>
    </source>
</evidence>
<organism evidence="2 3">
    <name type="scientific">Haematobacter genomosp. 1</name>
    <dbReference type="NCBI Taxonomy" id="366618"/>
    <lineage>
        <taxon>Bacteria</taxon>
        <taxon>Pseudomonadati</taxon>
        <taxon>Pseudomonadota</taxon>
        <taxon>Alphaproteobacteria</taxon>
        <taxon>Rhodobacterales</taxon>
        <taxon>Paracoccaceae</taxon>
        <taxon>Haematobacter</taxon>
    </lineage>
</organism>
<proteinExistence type="predicted"/>
<dbReference type="AlphaFoldDB" id="A0A212AEJ6"/>
<comment type="caution">
    <text evidence="2">The sequence shown here is derived from an EMBL/GenBank/DDBJ whole genome shotgun (WGS) entry which is preliminary data.</text>
</comment>
<evidence type="ECO:0000259" key="1">
    <source>
        <dbReference type="Pfam" id="PF12697"/>
    </source>
</evidence>
<keyword evidence="3" id="KW-1185">Reference proteome</keyword>
<sequence>MFTAVDGIHHGWRAPQGDAPTVVFANSLGTDLRVWDRVVALLPESWGLLRQDKRGHGLSVARPVLTIETMADDTEALLDHYDIRRFAGVGLSVGGLIMQRLALRRAEGMSHLVLSDTAAKIGSPEIWNPRIEAVRSNGIASISAAILQRWFAPGYETTEDFAMWRTMLERTPAEGYAQVCEAIRDADYTADLAHIAQPTLVIAGADDASTPPALVKATAAGIRNATYVEIARAGHLPCVEQPAEVAALLGKHLA</sequence>
<dbReference type="PANTHER" id="PTHR43194:SF2">
    <property type="entry name" value="PEROXISOMAL MEMBRANE PROTEIN LPX1"/>
    <property type="match status" value="1"/>
</dbReference>
<dbReference type="EMBL" id="NIPW01000007">
    <property type="protein sequence ID" value="OWJ79740.1"/>
    <property type="molecule type" value="Genomic_DNA"/>
</dbReference>
<dbReference type="OrthoDB" id="9793083at2"/>
<name>A0A212AEJ6_9RHOB</name>
<dbReference type="GO" id="GO:0042952">
    <property type="term" value="P:beta-ketoadipate pathway"/>
    <property type="evidence" value="ECO:0007669"/>
    <property type="project" value="InterPro"/>
</dbReference>
<dbReference type="PANTHER" id="PTHR43194">
    <property type="entry name" value="HYDROLASE ALPHA/BETA FOLD FAMILY"/>
    <property type="match status" value="1"/>
</dbReference>
<dbReference type="InterPro" id="IPR000073">
    <property type="entry name" value="AB_hydrolase_1"/>
</dbReference>
<dbReference type="InterPro" id="IPR029058">
    <property type="entry name" value="AB_hydrolase_fold"/>
</dbReference>
<dbReference type="Proteomes" id="UP000196878">
    <property type="component" value="Unassembled WGS sequence"/>
</dbReference>
<dbReference type="NCBIfam" id="TIGR02427">
    <property type="entry name" value="protocat_pcaD"/>
    <property type="match status" value="1"/>
</dbReference>
<evidence type="ECO:0000313" key="3">
    <source>
        <dbReference type="Proteomes" id="UP000196878"/>
    </source>
</evidence>